<sequence>MLTGRVVESCRVPGAPITPTNTAVHILLVREPPKAHIYESGMLSICSGAEAGMMMQPDCTAMSQKVGRPETIFEAINLLNVEQIGLSAPGKKAFQMDDESQRSEATVGCIDSSVASGAI</sequence>
<evidence type="ECO:0000313" key="1">
    <source>
        <dbReference type="EMBL" id="KAK8039384.1"/>
    </source>
</evidence>
<dbReference type="EMBL" id="JAQQWK010000006">
    <property type="protein sequence ID" value="KAK8039384.1"/>
    <property type="molecule type" value="Genomic_DNA"/>
</dbReference>
<comment type="caution">
    <text evidence="1">The sequence shown here is derived from an EMBL/GenBank/DDBJ whole genome shotgun (WGS) entry which is preliminary data.</text>
</comment>
<organism evidence="1 2">
    <name type="scientific">Apiospora rasikravindrae</name>
    <dbReference type="NCBI Taxonomy" id="990691"/>
    <lineage>
        <taxon>Eukaryota</taxon>
        <taxon>Fungi</taxon>
        <taxon>Dikarya</taxon>
        <taxon>Ascomycota</taxon>
        <taxon>Pezizomycotina</taxon>
        <taxon>Sordariomycetes</taxon>
        <taxon>Xylariomycetidae</taxon>
        <taxon>Amphisphaeriales</taxon>
        <taxon>Apiosporaceae</taxon>
        <taxon>Apiospora</taxon>
    </lineage>
</organism>
<protein>
    <submittedName>
        <fullName evidence="1">Uncharacterized protein</fullName>
    </submittedName>
</protein>
<keyword evidence="2" id="KW-1185">Reference proteome</keyword>
<name>A0ABR1SYI0_9PEZI</name>
<accession>A0ABR1SYI0</accession>
<proteinExistence type="predicted"/>
<reference evidence="1 2" key="1">
    <citation type="submission" date="2023-01" db="EMBL/GenBank/DDBJ databases">
        <title>Analysis of 21 Apiospora genomes using comparative genomics revels a genus with tremendous synthesis potential of carbohydrate active enzymes and secondary metabolites.</title>
        <authorList>
            <person name="Sorensen T."/>
        </authorList>
    </citation>
    <scope>NUCLEOTIDE SEQUENCE [LARGE SCALE GENOMIC DNA]</scope>
    <source>
        <strain evidence="1 2">CBS 33761</strain>
    </source>
</reference>
<gene>
    <name evidence="1" type="ORF">PG993_007795</name>
</gene>
<dbReference type="Proteomes" id="UP001444661">
    <property type="component" value="Unassembled WGS sequence"/>
</dbReference>
<evidence type="ECO:0000313" key="2">
    <source>
        <dbReference type="Proteomes" id="UP001444661"/>
    </source>
</evidence>